<evidence type="ECO:0000313" key="5">
    <source>
        <dbReference type="EMBL" id="CAK9027090.1"/>
    </source>
</evidence>
<feature type="chain" id="PRO_5045671769" evidence="3">
    <location>
        <begin position="24"/>
        <end position="557"/>
    </location>
</feature>
<accession>A0ABP0KJS4</accession>
<evidence type="ECO:0000256" key="2">
    <source>
        <dbReference type="ARBA" id="ARBA00022801"/>
    </source>
</evidence>
<dbReference type="InterPro" id="IPR017850">
    <property type="entry name" value="Alkaline_phosphatase_core_sf"/>
</dbReference>
<sequence>MRLASCLAALAAVVGVAVRGADTDDTKYNVLFLLVDDLKPALGSYDNELAITPHMDKLMRSGVQFDNMHSNKAECAPSRLSLLTGHRSDYLRTWGFLPTFRTRNPNLMTMPGHFREHGYRVEAVGKVFDTRSFVKSPSTKQKRLGITPAPVDLCRSSEERVCSFDLSIEKTAVIMDGDGVCQNNGTQFFPGWGGDVLKKRNFLTWAYDEEHAGSDLDACITTAAQERLQVLVQGEQPFFLLVGFSQPHLPWVFPKRILDLYENVTDSEFAPPEEQGLFWRDSKVSWSRHASQEMKTYRNWRRVSKPDRVKAYYAAVTHVDEQIGNLLGTLNETPDVADRTIVLLWGDHGFHLGEQNLWGKKTLFEHGTRIPFGIAPPRAYRDKHPVVVGSRVQTPTDSTDIFPTLVEMCNIPGPTVGKEFENLPRAGASLVPLLQDPTSWVRAAAVSQYESGKSRLFMGYSLRSHSYRLNIYVRERNPNKRTSLVAFRKRKVATSKLALFHYASSSDLEVRNLIDHPDHAEAKQALLKLFYATTTRNWDDSLLGVQPFDHPSLATTP</sequence>
<comment type="caution">
    <text evidence="5">The sequence shown here is derived from an EMBL/GenBank/DDBJ whole genome shotgun (WGS) entry which is preliminary data.</text>
</comment>
<name>A0ABP0KJS4_9DINO</name>
<feature type="signal peptide" evidence="3">
    <location>
        <begin position="1"/>
        <end position="23"/>
    </location>
</feature>
<dbReference type="Proteomes" id="UP001642464">
    <property type="component" value="Unassembled WGS sequence"/>
</dbReference>
<protein>
    <submittedName>
        <fullName evidence="5">Ulvan-active sulfatase (Arylsulfatase) (Polysaccharide utilization locus H protein P18) (PUL H protein P18) (Sulfatase family S1 subfamily 7 protein P18) (P18_S1_7)</fullName>
    </submittedName>
</protein>
<gene>
    <name evidence="5" type="ORF">SCF082_LOCUS17767</name>
</gene>
<dbReference type="PANTHER" id="PTHR45953:SF1">
    <property type="entry name" value="IDURONATE 2-SULFATASE"/>
    <property type="match status" value="1"/>
</dbReference>
<keyword evidence="3" id="KW-0732">Signal</keyword>
<dbReference type="InterPro" id="IPR000917">
    <property type="entry name" value="Sulfatase_N"/>
</dbReference>
<dbReference type="SUPFAM" id="SSF53649">
    <property type="entry name" value="Alkaline phosphatase-like"/>
    <property type="match status" value="1"/>
</dbReference>
<dbReference type="Gene3D" id="3.40.720.10">
    <property type="entry name" value="Alkaline Phosphatase, subunit A"/>
    <property type="match status" value="1"/>
</dbReference>
<keyword evidence="1" id="KW-0479">Metal-binding</keyword>
<reference evidence="5 6" key="1">
    <citation type="submission" date="2024-02" db="EMBL/GenBank/DDBJ databases">
        <authorList>
            <person name="Chen Y."/>
            <person name="Shah S."/>
            <person name="Dougan E. K."/>
            <person name="Thang M."/>
            <person name="Chan C."/>
        </authorList>
    </citation>
    <scope>NUCLEOTIDE SEQUENCE [LARGE SCALE GENOMIC DNA]</scope>
</reference>
<evidence type="ECO:0000256" key="3">
    <source>
        <dbReference type="SAM" id="SignalP"/>
    </source>
</evidence>
<dbReference type="Pfam" id="PF00884">
    <property type="entry name" value="Sulfatase"/>
    <property type="match status" value="1"/>
</dbReference>
<feature type="domain" description="Sulfatase N-terminal" evidence="4">
    <location>
        <begin position="29"/>
        <end position="408"/>
    </location>
</feature>
<evidence type="ECO:0000259" key="4">
    <source>
        <dbReference type="Pfam" id="PF00884"/>
    </source>
</evidence>
<dbReference type="EMBL" id="CAXAMM010011807">
    <property type="protein sequence ID" value="CAK9027090.1"/>
    <property type="molecule type" value="Genomic_DNA"/>
</dbReference>
<evidence type="ECO:0000256" key="1">
    <source>
        <dbReference type="ARBA" id="ARBA00022723"/>
    </source>
</evidence>
<organism evidence="5 6">
    <name type="scientific">Durusdinium trenchii</name>
    <dbReference type="NCBI Taxonomy" id="1381693"/>
    <lineage>
        <taxon>Eukaryota</taxon>
        <taxon>Sar</taxon>
        <taxon>Alveolata</taxon>
        <taxon>Dinophyceae</taxon>
        <taxon>Suessiales</taxon>
        <taxon>Symbiodiniaceae</taxon>
        <taxon>Durusdinium</taxon>
    </lineage>
</organism>
<proteinExistence type="predicted"/>
<evidence type="ECO:0000313" key="6">
    <source>
        <dbReference type="Proteomes" id="UP001642464"/>
    </source>
</evidence>
<dbReference type="PANTHER" id="PTHR45953">
    <property type="entry name" value="IDURONATE 2-SULFATASE"/>
    <property type="match status" value="1"/>
</dbReference>
<keyword evidence="6" id="KW-1185">Reference proteome</keyword>
<keyword evidence="2" id="KW-0378">Hydrolase</keyword>